<evidence type="ECO:0000256" key="1">
    <source>
        <dbReference type="SAM" id="Phobius"/>
    </source>
</evidence>
<keyword evidence="1" id="KW-0812">Transmembrane</keyword>
<keyword evidence="3" id="KW-1185">Reference proteome</keyword>
<dbReference type="Proteomes" id="UP000304900">
    <property type="component" value="Unassembled WGS sequence"/>
</dbReference>
<feature type="transmembrane region" description="Helical" evidence="1">
    <location>
        <begin position="184"/>
        <end position="204"/>
    </location>
</feature>
<dbReference type="AlphaFoldDB" id="A0A4U6D205"/>
<name>A0A4U6D205_9BACT</name>
<dbReference type="RefSeq" id="WP_137341043.1">
    <property type="nucleotide sequence ID" value="NZ_BSQH01000013.1"/>
</dbReference>
<dbReference type="EMBL" id="SZVO01000007">
    <property type="protein sequence ID" value="TKT91182.1"/>
    <property type="molecule type" value="Genomic_DNA"/>
</dbReference>
<evidence type="ECO:0000313" key="3">
    <source>
        <dbReference type="Proteomes" id="UP000304900"/>
    </source>
</evidence>
<keyword evidence="1" id="KW-0472">Membrane</keyword>
<accession>A0A4U6D205</accession>
<sequence>MPEEEYSRKKMLIEVHTNIIDAQQKEYDERYKNWSAKALEQLGFTNNLIITLSVAFLGFLFTIDNAKCNNKCFYITIIIVCCISILFGILAMISRLYDFKITRNITLIRKIYFKKNNVKRTGTEKGKLPHSQKGKNSLLDSFYVVLKVFFYDIDNLSIEMSDLIQNFKKRSELSNSLGFATWRFFKLQTGVFVISILLYLIFYLKYL</sequence>
<organism evidence="2 3">
    <name type="scientific">Dyadobacter frigoris</name>
    <dbReference type="NCBI Taxonomy" id="2576211"/>
    <lineage>
        <taxon>Bacteria</taxon>
        <taxon>Pseudomonadati</taxon>
        <taxon>Bacteroidota</taxon>
        <taxon>Cytophagia</taxon>
        <taxon>Cytophagales</taxon>
        <taxon>Spirosomataceae</taxon>
        <taxon>Dyadobacter</taxon>
    </lineage>
</organism>
<evidence type="ECO:0000313" key="2">
    <source>
        <dbReference type="EMBL" id="TKT91182.1"/>
    </source>
</evidence>
<protein>
    <submittedName>
        <fullName evidence="2">Uncharacterized protein</fullName>
    </submittedName>
</protein>
<reference evidence="2 3" key="1">
    <citation type="submission" date="2019-05" db="EMBL/GenBank/DDBJ databases">
        <title>Dyadobacter AR-3-8 sp. nov., isolated from arctic soil.</title>
        <authorList>
            <person name="Chaudhary D.K."/>
        </authorList>
    </citation>
    <scope>NUCLEOTIDE SEQUENCE [LARGE SCALE GENOMIC DNA]</scope>
    <source>
        <strain evidence="2 3">AR-3-8</strain>
    </source>
</reference>
<proteinExistence type="predicted"/>
<feature type="transmembrane region" description="Helical" evidence="1">
    <location>
        <begin position="42"/>
        <end position="61"/>
    </location>
</feature>
<gene>
    <name evidence="2" type="ORF">FDK13_16155</name>
</gene>
<feature type="transmembrane region" description="Helical" evidence="1">
    <location>
        <begin position="73"/>
        <end position="93"/>
    </location>
</feature>
<comment type="caution">
    <text evidence="2">The sequence shown here is derived from an EMBL/GenBank/DDBJ whole genome shotgun (WGS) entry which is preliminary data.</text>
</comment>
<keyword evidence="1" id="KW-1133">Transmembrane helix</keyword>